<dbReference type="PANTHER" id="PTHR35526:SF3">
    <property type="entry name" value="ANTI-SIGMA-F FACTOR RSBW"/>
    <property type="match status" value="1"/>
</dbReference>
<keyword evidence="4" id="KW-0067">ATP-binding</keyword>
<dbReference type="InterPro" id="IPR003594">
    <property type="entry name" value="HATPase_dom"/>
</dbReference>
<evidence type="ECO:0000313" key="4">
    <source>
        <dbReference type="EMBL" id="MDT0304314.1"/>
    </source>
</evidence>
<reference evidence="5" key="1">
    <citation type="submission" date="2023-07" db="EMBL/GenBank/DDBJ databases">
        <title>30 novel species of actinomycetes from the DSMZ collection.</title>
        <authorList>
            <person name="Nouioui I."/>
        </authorList>
    </citation>
    <scope>NUCLEOTIDE SEQUENCE [LARGE SCALE GENOMIC DNA]</scope>
    <source>
        <strain evidence="5">DSM 45055</strain>
    </source>
</reference>
<keyword evidence="1" id="KW-0723">Serine/threonine-protein kinase</keyword>
<dbReference type="EMBL" id="JAVREK010000023">
    <property type="protein sequence ID" value="MDT0304314.1"/>
    <property type="molecule type" value="Genomic_DNA"/>
</dbReference>
<dbReference type="CDD" id="cd16936">
    <property type="entry name" value="HATPase_RsbW-like"/>
    <property type="match status" value="1"/>
</dbReference>
<evidence type="ECO:0000313" key="5">
    <source>
        <dbReference type="Proteomes" id="UP001183226"/>
    </source>
</evidence>
<organism evidence="4 5">
    <name type="scientific">Streptomonospora wellingtoniae</name>
    <dbReference type="NCBI Taxonomy" id="3075544"/>
    <lineage>
        <taxon>Bacteria</taxon>
        <taxon>Bacillati</taxon>
        <taxon>Actinomycetota</taxon>
        <taxon>Actinomycetes</taxon>
        <taxon>Streptosporangiales</taxon>
        <taxon>Nocardiopsidaceae</taxon>
        <taxon>Streptomonospora</taxon>
    </lineage>
</organism>
<feature type="region of interest" description="Disordered" evidence="2">
    <location>
        <begin position="1"/>
        <end position="24"/>
    </location>
</feature>
<name>A0ABU2KYC6_9ACTN</name>
<dbReference type="InterPro" id="IPR036890">
    <property type="entry name" value="HATPase_C_sf"/>
</dbReference>
<feature type="domain" description="Histidine kinase/HSP90-like ATPase" evidence="3">
    <location>
        <begin position="25"/>
        <end position="127"/>
    </location>
</feature>
<accession>A0ABU2KYC6</accession>
<feature type="compositionally biased region" description="Pro residues" evidence="2">
    <location>
        <begin position="1"/>
        <end position="10"/>
    </location>
</feature>
<comment type="caution">
    <text evidence="4">The sequence shown here is derived from an EMBL/GenBank/DDBJ whole genome shotgun (WGS) entry which is preliminary data.</text>
</comment>
<protein>
    <submittedName>
        <fullName evidence="4">ATP-binding protein</fullName>
    </submittedName>
</protein>
<dbReference type="Pfam" id="PF13581">
    <property type="entry name" value="HATPase_c_2"/>
    <property type="match status" value="1"/>
</dbReference>
<dbReference type="Proteomes" id="UP001183226">
    <property type="component" value="Unassembled WGS sequence"/>
</dbReference>
<dbReference type="InterPro" id="IPR050267">
    <property type="entry name" value="Anti-sigma-factor_SerPK"/>
</dbReference>
<sequence length="147" mass="15885">MPYCPTPPPTTARRRTQRRPVFSTEPAEVPAARGWIAHTLAPADRIDDVVLAADELLTNALQHAPRPRRAGDMVAMLAVEETATAHVVQVWSRRSKATVPAPRCPALEAEHGRGLALVAAVADDWGWAPADGWVAVWARFATGGGRR</sequence>
<gene>
    <name evidence="4" type="ORF">RM446_19530</name>
</gene>
<keyword evidence="1" id="KW-0808">Transferase</keyword>
<dbReference type="PANTHER" id="PTHR35526">
    <property type="entry name" value="ANTI-SIGMA-F FACTOR RSBW-RELATED"/>
    <property type="match status" value="1"/>
</dbReference>
<evidence type="ECO:0000259" key="3">
    <source>
        <dbReference type="Pfam" id="PF13581"/>
    </source>
</evidence>
<evidence type="ECO:0000256" key="2">
    <source>
        <dbReference type="SAM" id="MobiDB-lite"/>
    </source>
</evidence>
<keyword evidence="5" id="KW-1185">Reference proteome</keyword>
<evidence type="ECO:0000256" key="1">
    <source>
        <dbReference type="ARBA" id="ARBA00022527"/>
    </source>
</evidence>
<keyword evidence="4" id="KW-0547">Nucleotide-binding</keyword>
<dbReference type="Gene3D" id="3.30.565.10">
    <property type="entry name" value="Histidine kinase-like ATPase, C-terminal domain"/>
    <property type="match status" value="1"/>
</dbReference>
<keyword evidence="1" id="KW-0418">Kinase</keyword>
<dbReference type="GO" id="GO:0005524">
    <property type="term" value="F:ATP binding"/>
    <property type="evidence" value="ECO:0007669"/>
    <property type="project" value="UniProtKB-KW"/>
</dbReference>
<proteinExistence type="predicted"/>